<proteinExistence type="predicted"/>
<evidence type="ECO:0000313" key="3">
    <source>
        <dbReference type="Proteomes" id="UP001165082"/>
    </source>
</evidence>
<sequence>MTSFTCYDFFNDDEIWKTLYFRRWNHHPDMPQKIADPFCFFKGCFKNAYANPHDLWLTHWTLTLPRDHDGVGRVCVPDIGDQRRCPPPDMEELSSAPTSVPNPLGVPKEFHDLQHLCPTCRYHPSYVYSHLHVEKTLDDELKYHDEHADKRQAEGSLSSDPVEKAKMIAFSHTVGVATACLPATATHAQSVYCSLNYSAAKAARFTRLKYQADLKKSDRRINTTLDFYNNIRNATRREAESILECASTFDRTLPTSQFNSCGTHFLQDLVFVLAHPPEVRGKEDFSADGMLKSQVYDDQLLEKQRRDFFRNFDCDPHDNLVSPLESLTKGTLSTLGPKAEYGQHSMHVTRLSNPSLTNPISWRAVCSRTDAFSCYPSEGMLGPGQTIHLYFTVRPLGSLMASSAHIIDTERACTTGKKRNEYECIYLKEGKLPQKPFEIRYLVAPMTPMLPPGYDPHFSGLKLVDYMWQHAKPCEIKSIKLSAHVNPALSLEEVEDKALMPYEFTTQPEKRFKSFHAKQYVPNTFVAPYLESRKLEHKYYSQQNAAWGERNAMDDALKNPWDKEIKGVGNMEGGATGCKNCGKRWGRRQEVLGRNYMLRRYDCEAVSYLDKVERGPMLKANLDQVVDKVTKMCTTAVKEHEKLVNGNDWKTLTKDRDAYDRKIKFDLLYSDRIRRICPMIEYMAEIGEDISSLACDDSKDPESIARVRFRVEGKYPLKNGPGYEKCCDPPEKGKELPDPYLKEVDFAKAVAFERRMLKLYKNMTKNVEMEGREFDRIKEKKSLIAKRLGLKPSQPPPLAAQMVFLRQKINEMRAEIKFALTTISECSKGISQAKSFTAYALYKMQNGMDYTEMESYSVVYKGVHRMFLKSIKKRQQPQLDEEEKEVHRKNALLCRETLEKIGKCYDIGHARNVEHKKIYSEAQKFWEDISTTMKTIVDNDQVYGPKTLVSRMLSKDELLEHYNMRMVPVYNLPHCSDNFKDPKPEVIDPEEPAIALKWTKEGFPTYEATDVVFLLDRPEPEKATMKSTLKMLYACFTSPKSLKGHVIDRFYDCGIVRVRTPQTLVFSLDTEWGRRFGYFPGKKNPNLEGHADVSYLLRSVKKYLIDKLSLGAAHKFVLREDIDEAVPWLARSPWEPDCAGFETIQAAEFLRNDGYLKDCHDSHMFWDKWDSERRKLPYEERVKVAFNAAYDMVADEVKNQPPLGVGVRSMDSLSELRMAGLPNYIHGNYSLPHTVGLGPLVNLFLKYLGIPTSHTHAYTLDKDMLTLLNWIGLLLAVYPIAHLTFMRSLGYLHTIPMNYYVYHTEHELRYINRGECFWATLFWVGVFVGAGTWWQKFVTAKKEITLLWCLGYDDDSLLLTIEDIRRSKRPPRSQEYSKQGDVQGGDRGDISGFFRFFVFVVMAMMSFACAGTENYDNMTVIAITACGLGVLCNVDKIQTGILPYNYSLFTLKHTSSGTVVAWGILLGQIFGGAGGQHILWEVGLFIFAVGRRADNTVTSMVCLYLFILDAVFFCICARTALFHNLKTQRLTHTSWWLWFLATWIWFNTFVPPNFFTSMYFHPVASYVQVVDRESWFVVKYKIPGWKEGGAAGDEGVSLDFYSWPSKA</sequence>
<gene>
    <name evidence="2" type="ORF">TrRE_jg6766</name>
</gene>
<reference evidence="2" key="1">
    <citation type="submission" date="2022-07" db="EMBL/GenBank/DDBJ databases">
        <title>Genome analysis of Parmales, a sister group of diatoms, reveals the evolutionary specialization of diatoms from phago-mixotrophs to photoautotrophs.</title>
        <authorList>
            <person name="Ban H."/>
            <person name="Sato S."/>
            <person name="Yoshikawa S."/>
            <person name="Kazumasa Y."/>
            <person name="Nakamura Y."/>
            <person name="Ichinomiya M."/>
            <person name="Saitoh K."/>
            <person name="Sato N."/>
            <person name="Blanc-Mathieu R."/>
            <person name="Endo H."/>
            <person name="Kuwata A."/>
            <person name="Ogata H."/>
        </authorList>
    </citation>
    <scope>NUCLEOTIDE SEQUENCE</scope>
</reference>
<dbReference type="OrthoDB" id="206955at2759"/>
<feature type="transmembrane region" description="Helical" evidence="1">
    <location>
        <begin position="1393"/>
        <end position="1411"/>
    </location>
</feature>
<evidence type="ECO:0000256" key="1">
    <source>
        <dbReference type="SAM" id="Phobius"/>
    </source>
</evidence>
<accession>A0A9W7AP28</accession>
<keyword evidence="1" id="KW-0472">Membrane</keyword>
<feature type="transmembrane region" description="Helical" evidence="1">
    <location>
        <begin position="1535"/>
        <end position="1555"/>
    </location>
</feature>
<feature type="transmembrane region" description="Helical" evidence="1">
    <location>
        <begin position="1316"/>
        <end position="1334"/>
    </location>
</feature>
<keyword evidence="1" id="KW-1133">Transmembrane helix</keyword>
<feature type="transmembrane region" description="Helical" evidence="1">
    <location>
        <begin position="1501"/>
        <end position="1523"/>
    </location>
</feature>
<name>A0A9W7AP28_9STRA</name>
<protein>
    <submittedName>
        <fullName evidence="2">Uncharacterized protein</fullName>
    </submittedName>
</protein>
<organism evidence="2 3">
    <name type="scientific">Triparma retinervis</name>
    <dbReference type="NCBI Taxonomy" id="2557542"/>
    <lineage>
        <taxon>Eukaryota</taxon>
        <taxon>Sar</taxon>
        <taxon>Stramenopiles</taxon>
        <taxon>Ochrophyta</taxon>
        <taxon>Bolidophyceae</taxon>
        <taxon>Parmales</taxon>
        <taxon>Triparmaceae</taxon>
        <taxon>Triparma</taxon>
    </lineage>
</organism>
<keyword evidence="1" id="KW-0812">Transmembrane</keyword>
<keyword evidence="3" id="KW-1185">Reference proteome</keyword>
<feature type="transmembrane region" description="Helical" evidence="1">
    <location>
        <begin position="1267"/>
        <end position="1285"/>
    </location>
</feature>
<comment type="caution">
    <text evidence="2">The sequence shown here is derived from an EMBL/GenBank/DDBJ whole genome shotgun (WGS) entry which is preliminary data.</text>
</comment>
<dbReference type="Proteomes" id="UP001165082">
    <property type="component" value="Unassembled WGS sequence"/>
</dbReference>
<dbReference type="EMBL" id="BRXZ01001464">
    <property type="protein sequence ID" value="GMH71829.1"/>
    <property type="molecule type" value="Genomic_DNA"/>
</dbReference>
<feature type="transmembrane region" description="Helical" evidence="1">
    <location>
        <begin position="1459"/>
        <end position="1489"/>
    </location>
</feature>
<evidence type="ECO:0000313" key="2">
    <source>
        <dbReference type="EMBL" id="GMH71829.1"/>
    </source>
</evidence>